<dbReference type="EMBL" id="CM046109">
    <property type="protein sequence ID" value="KAI8441936.1"/>
    <property type="molecule type" value="Genomic_DNA"/>
</dbReference>
<comment type="caution">
    <text evidence="1">The sequence shown here is derived from an EMBL/GenBank/DDBJ whole genome shotgun (WGS) entry which is preliminary data.</text>
</comment>
<sequence length="142" mass="15645">MHTQKTKVVLTSAIVPVIDCEVSPWGQWSVCDTHCGAGSMVRSRRVVRSPARGGRHCPSLVQRRACQEHQGCGDDSDVPLRARGGRHCPSLVQRRACQEHQGCGDDSDVPLRASGANVARSWRCHYDRNDRDVLALTVVSFL</sequence>
<organism evidence="1 2">
    <name type="scientific">Choristoneura fumiferana</name>
    <name type="common">Spruce budworm moth</name>
    <name type="synonym">Archips fumiferana</name>
    <dbReference type="NCBI Taxonomy" id="7141"/>
    <lineage>
        <taxon>Eukaryota</taxon>
        <taxon>Metazoa</taxon>
        <taxon>Ecdysozoa</taxon>
        <taxon>Arthropoda</taxon>
        <taxon>Hexapoda</taxon>
        <taxon>Insecta</taxon>
        <taxon>Pterygota</taxon>
        <taxon>Neoptera</taxon>
        <taxon>Endopterygota</taxon>
        <taxon>Lepidoptera</taxon>
        <taxon>Glossata</taxon>
        <taxon>Ditrysia</taxon>
        <taxon>Tortricoidea</taxon>
        <taxon>Tortricidae</taxon>
        <taxon>Tortricinae</taxon>
        <taxon>Choristoneura</taxon>
    </lineage>
</organism>
<proteinExistence type="predicted"/>
<gene>
    <name evidence="1" type="ORF">MSG28_005608</name>
</gene>
<accession>A0ACC0L0G5</accession>
<reference evidence="1 2" key="1">
    <citation type="journal article" date="2022" name="Genome Biol. Evol.">
        <title>The Spruce Budworm Genome: Reconstructing the Evolutionary History of Antifreeze Proteins.</title>
        <authorList>
            <person name="Beliveau C."/>
            <person name="Gagne P."/>
            <person name="Picq S."/>
            <person name="Vernygora O."/>
            <person name="Keeling C.I."/>
            <person name="Pinkney K."/>
            <person name="Doucet D."/>
            <person name="Wen F."/>
            <person name="Johnston J.S."/>
            <person name="Maaroufi H."/>
            <person name="Boyle B."/>
            <person name="Laroche J."/>
            <person name="Dewar K."/>
            <person name="Juretic N."/>
            <person name="Blackburn G."/>
            <person name="Nisole A."/>
            <person name="Brunet B."/>
            <person name="Brandao M."/>
            <person name="Lumley L."/>
            <person name="Duan J."/>
            <person name="Quan G."/>
            <person name="Lucarotti C.J."/>
            <person name="Roe A.D."/>
            <person name="Sperling F.A.H."/>
            <person name="Levesque R.C."/>
            <person name="Cusson M."/>
        </authorList>
    </citation>
    <scope>NUCLEOTIDE SEQUENCE [LARGE SCALE GENOMIC DNA]</scope>
    <source>
        <strain evidence="1">Glfc:IPQL:Cfum</strain>
    </source>
</reference>
<keyword evidence="2" id="KW-1185">Reference proteome</keyword>
<protein>
    <submittedName>
        <fullName evidence="1">Uncharacterized protein</fullName>
    </submittedName>
</protein>
<evidence type="ECO:0000313" key="2">
    <source>
        <dbReference type="Proteomes" id="UP001064048"/>
    </source>
</evidence>
<dbReference type="Proteomes" id="UP001064048">
    <property type="component" value="Chromosome 9"/>
</dbReference>
<evidence type="ECO:0000313" key="1">
    <source>
        <dbReference type="EMBL" id="KAI8441936.1"/>
    </source>
</evidence>
<name>A0ACC0L0G5_CHOFU</name>